<name>A0ABV8FPK3_9ACTN</name>
<dbReference type="InterPro" id="IPR000847">
    <property type="entry name" value="LysR_HTH_N"/>
</dbReference>
<evidence type="ECO:0000259" key="5">
    <source>
        <dbReference type="PROSITE" id="PS50931"/>
    </source>
</evidence>
<evidence type="ECO:0000256" key="3">
    <source>
        <dbReference type="ARBA" id="ARBA00023125"/>
    </source>
</evidence>
<dbReference type="Proteomes" id="UP001595847">
    <property type="component" value="Unassembled WGS sequence"/>
</dbReference>
<sequence>MDLTRLRLLVELERMGTMAAVADVVGMGTSAVSKHFAVLEQEAGVALLAPDGRRVRLTPAGHRLAGHAVDILARVDAARAELTGEGEPVGRVDLVTFISVAPVIVLPALRRLKDRYPGIEVRVIEHEPDEALEALQSGGADLGLVYTYSLVPRRFPGALTLRPVGGEPLLLSQPSGAPASSRPMTRRRLRGLADASWIANSRGSDEDELVQRMCAGAGFAPRIRHRIDNLEVAEQVVAAGMGVGVTPKLAAATRRGVVHSPLGELGGIRRVYLAGRTGGWAWRPIALLARYLTEAAAEVLDPPEPTAPGA</sequence>
<protein>
    <submittedName>
        <fullName evidence="6">LysR family transcriptional regulator</fullName>
    </submittedName>
</protein>
<evidence type="ECO:0000313" key="6">
    <source>
        <dbReference type="EMBL" id="MFC3996663.1"/>
    </source>
</evidence>
<dbReference type="Gene3D" id="1.10.10.10">
    <property type="entry name" value="Winged helix-like DNA-binding domain superfamily/Winged helix DNA-binding domain"/>
    <property type="match status" value="1"/>
</dbReference>
<dbReference type="RefSeq" id="WP_378532933.1">
    <property type="nucleotide sequence ID" value="NZ_JBHSBH010000008.1"/>
</dbReference>
<accession>A0ABV8FPK3</accession>
<dbReference type="EMBL" id="JBHSBH010000008">
    <property type="protein sequence ID" value="MFC3996663.1"/>
    <property type="molecule type" value="Genomic_DNA"/>
</dbReference>
<dbReference type="PANTHER" id="PTHR30346">
    <property type="entry name" value="TRANSCRIPTIONAL DUAL REGULATOR HCAR-RELATED"/>
    <property type="match status" value="1"/>
</dbReference>
<dbReference type="Gene3D" id="3.40.190.10">
    <property type="entry name" value="Periplasmic binding protein-like II"/>
    <property type="match status" value="2"/>
</dbReference>
<evidence type="ECO:0000256" key="2">
    <source>
        <dbReference type="ARBA" id="ARBA00023015"/>
    </source>
</evidence>
<keyword evidence="2" id="KW-0805">Transcription regulation</keyword>
<keyword evidence="7" id="KW-1185">Reference proteome</keyword>
<evidence type="ECO:0000256" key="4">
    <source>
        <dbReference type="ARBA" id="ARBA00023163"/>
    </source>
</evidence>
<dbReference type="InterPro" id="IPR005119">
    <property type="entry name" value="LysR_subst-bd"/>
</dbReference>
<dbReference type="InterPro" id="IPR036390">
    <property type="entry name" value="WH_DNA-bd_sf"/>
</dbReference>
<dbReference type="PANTHER" id="PTHR30346:SF29">
    <property type="entry name" value="LYSR SUBSTRATE-BINDING"/>
    <property type="match status" value="1"/>
</dbReference>
<dbReference type="SUPFAM" id="SSF53850">
    <property type="entry name" value="Periplasmic binding protein-like II"/>
    <property type="match status" value="1"/>
</dbReference>
<dbReference type="Pfam" id="PF03466">
    <property type="entry name" value="LysR_substrate"/>
    <property type="match status" value="1"/>
</dbReference>
<dbReference type="PROSITE" id="PS50931">
    <property type="entry name" value="HTH_LYSR"/>
    <property type="match status" value="1"/>
</dbReference>
<dbReference type="Pfam" id="PF00126">
    <property type="entry name" value="HTH_1"/>
    <property type="match status" value="1"/>
</dbReference>
<feature type="domain" description="HTH lysR-type" evidence="5">
    <location>
        <begin position="1"/>
        <end position="58"/>
    </location>
</feature>
<evidence type="ECO:0000313" key="7">
    <source>
        <dbReference type="Proteomes" id="UP001595847"/>
    </source>
</evidence>
<gene>
    <name evidence="6" type="ORF">ACFOVU_12110</name>
</gene>
<reference evidence="7" key="1">
    <citation type="journal article" date="2019" name="Int. J. Syst. Evol. Microbiol.">
        <title>The Global Catalogue of Microorganisms (GCM) 10K type strain sequencing project: providing services to taxonomists for standard genome sequencing and annotation.</title>
        <authorList>
            <consortium name="The Broad Institute Genomics Platform"/>
            <consortium name="The Broad Institute Genome Sequencing Center for Infectious Disease"/>
            <person name="Wu L."/>
            <person name="Ma J."/>
        </authorList>
    </citation>
    <scope>NUCLEOTIDE SEQUENCE [LARGE SCALE GENOMIC DNA]</scope>
    <source>
        <strain evidence="7">TBRC 1826</strain>
    </source>
</reference>
<proteinExistence type="inferred from homology"/>
<dbReference type="SUPFAM" id="SSF46785">
    <property type="entry name" value="Winged helix' DNA-binding domain"/>
    <property type="match status" value="1"/>
</dbReference>
<comment type="caution">
    <text evidence="6">The sequence shown here is derived from an EMBL/GenBank/DDBJ whole genome shotgun (WGS) entry which is preliminary data.</text>
</comment>
<dbReference type="InterPro" id="IPR036388">
    <property type="entry name" value="WH-like_DNA-bd_sf"/>
</dbReference>
<keyword evidence="3" id="KW-0238">DNA-binding</keyword>
<comment type="similarity">
    <text evidence="1">Belongs to the LysR transcriptional regulatory family.</text>
</comment>
<evidence type="ECO:0000256" key="1">
    <source>
        <dbReference type="ARBA" id="ARBA00009437"/>
    </source>
</evidence>
<keyword evidence="4" id="KW-0804">Transcription</keyword>
<organism evidence="6 7">
    <name type="scientific">Nocardiopsis sediminis</name>
    <dbReference type="NCBI Taxonomy" id="1778267"/>
    <lineage>
        <taxon>Bacteria</taxon>
        <taxon>Bacillati</taxon>
        <taxon>Actinomycetota</taxon>
        <taxon>Actinomycetes</taxon>
        <taxon>Streptosporangiales</taxon>
        <taxon>Nocardiopsidaceae</taxon>
        <taxon>Nocardiopsis</taxon>
    </lineage>
</organism>